<dbReference type="Pfam" id="PF25000">
    <property type="entry name" value="DUF7779"/>
    <property type="match status" value="1"/>
</dbReference>
<dbReference type="GO" id="GO:0043531">
    <property type="term" value="F:ADP binding"/>
    <property type="evidence" value="ECO:0007669"/>
    <property type="project" value="InterPro"/>
</dbReference>
<dbReference type="AlphaFoldDB" id="A0A067PKP8"/>
<dbReference type="PRINTS" id="PR00381">
    <property type="entry name" value="KINESINLIGHT"/>
</dbReference>
<sequence length="628" mass="71797">MVLIDDSDTDYELTDTVQALILPAQCSALLALPCLKHCPPASIAFTGHEEILFKLKKYFCPSSPSQEKGKQKVFVLHGLGGAGKTQIARKFVEQCQLKTEPHRFWKVFLIDASSTETIRSDFEAIAISNNVSNEMKEALNWFTNQSKEWLLLLDNADDPNLNLHNFFPPCKHGNILITTRNPECCSYSPGSHCRVADLDLDDACDLLLRIAQRDDNLDNRTVASQIVQELGCLALAIVQAGAYILKTHDLKGYLMLYRDFHADLLRKVPQQKLDDYNKSAYTTWKLNYDNLSSNARSLLHICAFLHFNAISKQIFEYAAKESIPWDAIKYDNSWNEASSFLSQFYGKDGEWSNFKFMECLNEISSYSLIQFDRVNHVYTIHSLVQAWIWDTVENIAEAKTCTNQILALTLSHSNDFSELSFVYALLVHINDLCGSNEIGWCVAKYYGNAYYKCGSFAKAQRLQVQVMEAGKRILGEEHPDTLSSMNNLALTYQKQEKWKEAERMQIHVVEAMKRILGDEHPGTLTSMNNLALTYQKQGKWKEAERMLIQELEMSKRILGEEHLDTLTSRDNLALTYQVQGKWKETERMQIQVVEARTRIQGDKHPDTLTSMNNLALTYKKQGKWKEAD</sequence>
<name>A0A067PKP8_9AGAM</name>
<proteinExistence type="predicted"/>
<keyword evidence="4" id="KW-1185">Reference proteome</keyword>
<dbReference type="InParanoid" id="A0A067PKP8"/>
<evidence type="ECO:0000313" key="3">
    <source>
        <dbReference type="EMBL" id="KDQ55409.1"/>
    </source>
</evidence>
<dbReference type="PANTHER" id="PTHR46082">
    <property type="entry name" value="ATP/GTP-BINDING PROTEIN-RELATED"/>
    <property type="match status" value="1"/>
</dbReference>
<dbReference type="PANTHER" id="PTHR46082:SF6">
    <property type="entry name" value="AAA+ ATPASE DOMAIN-CONTAINING PROTEIN-RELATED"/>
    <property type="match status" value="1"/>
</dbReference>
<dbReference type="Pfam" id="PF13424">
    <property type="entry name" value="TPR_12"/>
    <property type="match status" value="2"/>
</dbReference>
<evidence type="ECO:0000313" key="4">
    <source>
        <dbReference type="Proteomes" id="UP000027265"/>
    </source>
</evidence>
<feature type="domain" description="DUF7779" evidence="2">
    <location>
        <begin position="287"/>
        <end position="389"/>
    </location>
</feature>
<dbReference type="SUPFAM" id="SSF52540">
    <property type="entry name" value="P-loop containing nucleoside triphosphate hydrolases"/>
    <property type="match status" value="1"/>
</dbReference>
<dbReference type="InterPro" id="IPR027417">
    <property type="entry name" value="P-loop_NTPase"/>
</dbReference>
<dbReference type="EMBL" id="KL197725">
    <property type="protein sequence ID" value="KDQ55409.1"/>
    <property type="molecule type" value="Genomic_DNA"/>
</dbReference>
<feature type="domain" description="NB-ARC" evidence="1">
    <location>
        <begin position="68"/>
        <end position="211"/>
    </location>
</feature>
<protein>
    <submittedName>
        <fullName evidence="3">Uncharacterized protein</fullName>
    </submittedName>
</protein>
<organism evidence="3 4">
    <name type="scientific">Jaapia argillacea MUCL 33604</name>
    <dbReference type="NCBI Taxonomy" id="933084"/>
    <lineage>
        <taxon>Eukaryota</taxon>
        <taxon>Fungi</taxon>
        <taxon>Dikarya</taxon>
        <taxon>Basidiomycota</taxon>
        <taxon>Agaricomycotina</taxon>
        <taxon>Agaricomycetes</taxon>
        <taxon>Agaricomycetidae</taxon>
        <taxon>Jaapiales</taxon>
        <taxon>Jaapiaceae</taxon>
        <taxon>Jaapia</taxon>
    </lineage>
</organism>
<dbReference type="Pfam" id="PF13374">
    <property type="entry name" value="TPR_10"/>
    <property type="match status" value="1"/>
</dbReference>
<dbReference type="SUPFAM" id="SSF48452">
    <property type="entry name" value="TPR-like"/>
    <property type="match status" value="2"/>
</dbReference>
<dbReference type="Proteomes" id="UP000027265">
    <property type="component" value="Unassembled WGS sequence"/>
</dbReference>
<accession>A0A067PKP8</accession>
<dbReference type="InterPro" id="IPR002182">
    <property type="entry name" value="NB-ARC"/>
</dbReference>
<dbReference type="Gene3D" id="3.40.50.300">
    <property type="entry name" value="P-loop containing nucleotide triphosphate hydrolases"/>
    <property type="match status" value="1"/>
</dbReference>
<dbReference type="InterPro" id="IPR056681">
    <property type="entry name" value="DUF7779"/>
</dbReference>
<dbReference type="OrthoDB" id="1658288at2759"/>
<dbReference type="HOGENOM" id="CLU_000288_125_8_1"/>
<dbReference type="Pfam" id="PF00931">
    <property type="entry name" value="NB-ARC"/>
    <property type="match status" value="1"/>
</dbReference>
<evidence type="ECO:0000259" key="2">
    <source>
        <dbReference type="Pfam" id="PF25000"/>
    </source>
</evidence>
<dbReference type="InterPro" id="IPR011990">
    <property type="entry name" value="TPR-like_helical_dom_sf"/>
</dbReference>
<dbReference type="Gene3D" id="1.25.40.10">
    <property type="entry name" value="Tetratricopeptide repeat domain"/>
    <property type="match status" value="1"/>
</dbReference>
<reference evidence="4" key="1">
    <citation type="journal article" date="2014" name="Proc. Natl. Acad. Sci. U.S.A.">
        <title>Extensive sampling of basidiomycete genomes demonstrates inadequacy of the white-rot/brown-rot paradigm for wood decay fungi.</title>
        <authorList>
            <person name="Riley R."/>
            <person name="Salamov A.A."/>
            <person name="Brown D.W."/>
            <person name="Nagy L.G."/>
            <person name="Floudas D."/>
            <person name="Held B.W."/>
            <person name="Levasseur A."/>
            <person name="Lombard V."/>
            <person name="Morin E."/>
            <person name="Otillar R."/>
            <person name="Lindquist E.A."/>
            <person name="Sun H."/>
            <person name="LaButti K.M."/>
            <person name="Schmutz J."/>
            <person name="Jabbour D."/>
            <person name="Luo H."/>
            <person name="Baker S.E."/>
            <person name="Pisabarro A.G."/>
            <person name="Walton J.D."/>
            <person name="Blanchette R.A."/>
            <person name="Henrissat B."/>
            <person name="Martin F."/>
            <person name="Cullen D."/>
            <person name="Hibbett D.S."/>
            <person name="Grigoriev I.V."/>
        </authorList>
    </citation>
    <scope>NUCLEOTIDE SEQUENCE [LARGE SCALE GENOMIC DNA]</scope>
    <source>
        <strain evidence="4">MUCL 33604</strain>
    </source>
</reference>
<dbReference type="STRING" id="933084.A0A067PKP8"/>
<evidence type="ECO:0000259" key="1">
    <source>
        <dbReference type="Pfam" id="PF00931"/>
    </source>
</evidence>
<dbReference type="InterPro" id="IPR053137">
    <property type="entry name" value="NLR-like"/>
</dbReference>
<gene>
    <name evidence="3" type="ORF">JAAARDRAFT_133985</name>
</gene>